<dbReference type="InterPro" id="IPR016169">
    <property type="entry name" value="FAD-bd_PCMH_sub2"/>
</dbReference>
<sequence length="505" mass="56056">MFSSFTFLASCLIRSGLLTSLFIASVFAGTCTVLELKYPDIEVLYPGAQKYRVTTSDYWSTGCAALKPQCVIYPRSAQQMSTVVKVLHESDEAFAVKSGGHNPNKWMSSVQGGPLISTSNLNEVIYNRPSQTIRFGPGQSWENITDALKPYGVAVVGGRLGNVGVGGYMQGGGLSFMSTEYGWAADNVVEYEVVLSSGEIVKATNTTNSDLFDSLKGGGSSFGIVTSYTVHARPVGQVWGGWRIYTGGKSKEMLAAVRDFTENYPDPKAAIIATSEVTVAGLADIWVVFYWYNGPQPPPGTFEKFDKIRHIIDGTKTRTLDELMRFNDNFVIKNSIYTIGTETTPLPDATVGAEVMEAFYDSWHKNALNVTDVVGAVASIAFQPMPKMISTISKASGGVVLDFDDSVDRIVFEFHYSYWYAKDDARIDHIMQKTYTDMGDLVKRFQGEGKLPEAHLPLFLNDAYFRQDYWGRLKNKDKHVATMKKYDPEGFMRNTKRTRGFFVRE</sequence>
<dbReference type="PROSITE" id="PS51387">
    <property type="entry name" value="FAD_PCMH"/>
    <property type="match status" value="1"/>
</dbReference>
<proteinExistence type="inferred from homology"/>
<evidence type="ECO:0000313" key="6">
    <source>
        <dbReference type="EMBL" id="QDS75537.1"/>
    </source>
</evidence>
<dbReference type="InterPro" id="IPR006094">
    <property type="entry name" value="Oxid_FAD_bind_N"/>
</dbReference>
<dbReference type="Proteomes" id="UP000316270">
    <property type="component" value="Chromosome 13"/>
</dbReference>
<evidence type="ECO:0000256" key="4">
    <source>
        <dbReference type="ARBA" id="ARBA00023002"/>
    </source>
</evidence>
<dbReference type="InterPro" id="IPR050416">
    <property type="entry name" value="FAD-linked_Oxidoreductase"/>
</dbReference>
<keyword evidence="2" id="KW-0285">Flavoprotein</keyword>
<evidence type="ECO:0000256" key="2">
    <source>
        <dbReference type="ARBA" id="ARBA00022630"/>
    </source>
</evidence>
<dbReference type="OrthoDB" id="2151789at2759"/>
<reference evidence="6 7" key="1">
    <citation type="submission" date="2019-07" db="EMBL/GenBank/DDBJ databases">
        <title>Finished genome of Venturia effusa.</title>
        <authorList>
            <person name="Young C.A."/>
            <person name="Cox M.P."/>
            <person name="Ganley A.R.D."/>
            <person name="David W.J."/>
        </authorList>
    </citation>
    <scope>NUCLEOTIDE SEQUENCE [LARGE SCALE GENOMIC DNA]</scope>
    <source>
        <strain evidence="7">albino</strain>
    </source>
</reference>
<keyword evidence="7" id="KW-1185">Reference proteome</keyword>
<dbReference type="GO" id="GO:0016491">
    <property type="term" value="F:oxidoreductase activity"/>
    <property type="evidence" value="ECO:0007669"/>
    <property type="project" value="UniProtKB-KW"/>
</dbReference>
<name>A0A517LIV0_9PEZI</name>
<dbReference type="GO" id="GO:0071949">
    <property type="term" value="F:FAD binding"/>
    <property type="evidence" value="ECO:0007669"/>
    <property type="project" value="InterPro"/>
</dbReference>
<accession>A0A517LIV0</accession>
<dbReference type="Pfam" id="PF01565">
    <property type="entry name" value="FAD_binding_4"/>
    <property type="match status" value="1"/>
</dbReference>
<dbReference type="Gene3D" id="3.30.465.10">
    <property type="match status" value="1"/>
</dbReference>
<dbReference type="AlphaFoldDB" id="A0A517LIV0"/>
<evidence type="ECO:0000259" key="5">
    <source>
        <dbReference type="PROSITE" id="PS51387"/>
    </source>
</evidence>
<dbReference type="InterPro" id="IPR036318">
    <property type="entry name" value="FAD-bd_PCMH-like_sf"/>
</dbReference>
<dbReference type="PANTHER" id="PTHR42973:SF13">
    <property type="entry name" value="FAD-BINDING PCMH-TYPE DOMAIN-CONTAINING PROTEIN"/>
    <property type="match status" value="1"/>
</dbReference>
<dbReference type="SUPFAM" id="SSF56176">
    <property type="entry name" value="FAD-binding/transporter-associated domain-like"/>
    <property type="match status" value="1"/>
</dbReference>
<evidence type="ECO:0000313" key="7">
    <source>
        <dbReference type="Proteomes" id="UP000316270"/>
    </source>
</evidence>
<dbReference type="PANTHER" id="PTHR42973">
    <property type="entry name" value="BINDING OXIDOREDUCTASE, PUTATIVE (AFU_ORTHOLOGUE AFUA_1G17690)-RELATED"/>
    <property type="match status" value="1"/>
</dbReference>
<protein>
    <recommendedName>
        <fullName evidence="5">FAD-binding PCMH-type domain-containing protein</fullName>
    </recommendedName>
</protein>
<keyword evidence="4" id="KW-0560">Oxidoreductase</keyword>
<organism evidence="6 7">
    <name type="scientific">Venturia effusa</name>
    <dbReference type="NCBI Taxonomy" id="50376"/>
    <lineage>
        <taxon>Eukaryota</taxon>
        <taxon>Fungi</taxon>
        <taxon>Dikarya</taxon>
        <taxon>Ascomycota</taxon>
        <taxon>Pezizomycotina</taxon>
        <taxon>Dothideomycetes</taxon>
        <taxon>Pleosporomycetidae</taxon>
        <taxon>Venturiales</taxon>
        <taxon>Venturiaceae</taxon>
        <taxon>Venturia</taxon>
    </lineage>
</organism>
<comment type="similarity">
    <text evidence="1">Belongs to the oxygen-dependent FAD-linked oxidoreductase family.</text>
</comment>
<keyword evidence="3" id="KW-0274">FAD</keyword>
<evidence type="ECO:0000256" key="3">
    <source>
        <dbReference type="ARBA" id="ARBA00022827"/>
    </source>
</evidence>
<gene>
    <name evidence="6" type="ORF">FKW77_005382</name>
</gene>
<feature type="domain" description="FAD-binding PCMH-type" evidence="5">
    <location>
        <begin position="64"/>
        <end position="235"/>
    </location>
</feature>
<dbReference type="InterPro" id="IPR016166">
    <property type="entry name" value="FAD-bd_PCMH"/>
</dbReference>
<dbReference type="EMBL" id="CP042197">
    <property type="protein sequence ID" value="QDS75537.1"/>
    <property type="molecule type" value="Genomic_DNA"/>
</dbReference>
<dbReference type="STRING" id="50376.A0A517LIV0"/>
<evidence type="ECO:0000256" key="1">
    <source>
        <dbReference type="ARBA" id="ARBA00005466"/>
    </source>
</evidence>